<feature type="region of interest" description="Disordered" evidence="1">
    <location>
        <begin position="111"/>
        <end position="134"/>
    </location>
</feature>
<accession>A0A383E6Y8</accession>
<proteinExistence type="predicted"/>
<feature type="domain" description="Rod shape-determining protein MreC beta-barrel core" evidence="2">
    <location>
        <begin position="15"/>
        <end position="88"/>
    </location>
</feature>
<evidence type="ECO:0000259" key="2">
    <source>
        <dbReference type="Pfam" id="PF04085"/>
    </source>
</evidence>
<name>A0A383E6Y8_9ZZZZ</name>
<dbReference type="AlphaFoldDB" id="A0A383E6Y8"/>
<evidence type="ECO:0000313" key="3">
    <source>
        <dbReference type="EMBL" id="SVE52155.1"/>
    </source>
</evidence>
<dbReference type="InterPro" id="IPR055342">
    <property type="entry name" value="MreC_beta-barrel_core"/>
</dbReference>
<dbReference type="Pfam" id="PF04085">
    <property type="entry name" value="MreC"/>
    <property type="match status" value="1"/>
</dbReference>
<sequence>MTLDGSIYGLVQASQGRFREETQLLVDGIPFYQRLNSGTILVTSGLGGVFPRGIPIGSVEREAEARAGWSRSYWLRPFVEPGQATHVLALVSGSETLDGSAWWGLEDSISPVAPGREGSRGNDPGETPTGGPGW</sequence>
<reference evidence="3" key="1">
    <citation type="submission" date="2018-05" db="EMBL/GenBank/DDBJ databases">
        <authorList>
            <person name="Lanie J.A."/>
            <person name="Ng W.-L."/>
            <person name="Kazmierczak K.M."/>
            <person name="Andrzejewski T.M."/>
            <person name="Davidsen T.M."/>
            <person name="Wayne K.J."/>
            <person name="Tettelin H."/>
            <person name="Glass J.I."/>
            <person name="Rusch D."/>
            <person name="Podicherti R."/>
            <person name="Tsui H.-C.T."/>
            <person name="Winkler M.E."/>
        </authorList>
    </citation>
    <scope>NUCLEOTIDE SEQUENCE</scope>
</reference>
<dbReference type="InterPro" id="IPR042175">
    <property type="entry name" value="Cell/Rod_MreC_2"/>
</dbReference>
<organism evidence="3">
    <name type="scientific">marine metagenome</name>
    <dbReference type="NCBI Taxonomy" id="408172"/>
    <lineage>
        <taxon>unclassified sequences</taxon>
        <taxon>metagenomes</taxon>
        <taxon>ecological metagenomes</taxon>
    </lineage>
</organism>
<dbReference type="Gene3D" id="2.40.10.350">
    <property type="entry name" value="Rod shape-determining protein MreC, domain 2"/>
    <property type="match status" value="1"/>
</dbReference>
<gene>
    <name evidence="3" type="ORF">METZ01_LOCUS505009</name>
</gene>
<dbReference type="EMBL" id="UINC01223102">
    <property type="protein sequence ID" value="SVE52155.1"/>
    <property type="molecule type" value="Genomic_DNA"/>
</dbReference>
<protein>
    <recommendedName>
        <fullName evidence="2">Rod shape-determining protein MreC beta-barrel core domain-containing protein</fullName>
    </recommendedName>
</protein>
<evidence type="ECO:0000256" key="1">
    <source>
        <dbReference type="SAM" id="MobiDB-lite"/>
    </source>
</evidence>